<evidence type="ECO:0000256" key="1">
    <source>
        <dbReference type="PROSITE-ProRule" id="PRU00339"/>
    </source>
</evidence>
<evidence type="ECO:0000313" key="3">
    <source>
        <dbReference type="Proteomes" id="UP000177187"/>
    </source>
</evidence>
<dbReference type="InterPro" id="IPR019734">
    <property type="entry name" value="TPR_rpt"/>
</dbReference>
<dbReference type="Proteomes" id="UP000177187">
    <property type="component" value="Unassembled WGS sequence"/>
</dbReference>
<accession>A0A1F5FGV5</accession>
<name>A0A1F5FGV5_9BACT</name>
<reference evidence="2 3" key="1">
    <citation type="journal article" date="2016" name="Nat. Commun.">
        <title>Thousands of microbial genomes shed light on interconnected biogeochemical processes in an aquifer system.</title>
        <authorList>
            <person name="Anantharaman K."/>
            <person name="Brown C.T."/>
            <person name="Hug L.A."/>
            <person name="Sharon I."/>
            <person name="Castelle C.J."/>
            <person name="Probst A.J."/>
            <person name="Thomas B.C."/>
            <person name="Singh A."/>
            <person name="Wilkins M.J."/>
            <person name="Karaoz U."/>
            <person name="Brodie E.L."/>
            <person name="Williams K.H."/>
            <person name="Hubbard S.S."/>
            <person name="Banfield J.F."/>
        </authorList>
    </citation>
    <scope>NUCLEOTIDE SEQUENCE [LARGE SCALE GENOMIC DNA]</scope>
</reference>
<dbReference type="SMART" id="SM00028">
    <property type="entry name" value="TPR"/>
    <property type="match status" value="3"/>
</dbReference>
<proteinExistence type="predicted"/>
<comment type="caution">
    <text evidence="2">The sequence shown here is derived from an EMBL/GenBank/DDBJ whole genome shotgun (WGS) entry which is preliminary data.</text>
</comment>
<dbReference type="STRING" id="1817816.A2Y64_01185"/>
<feature type="repeat" description="TPR" evidence="1">
    <location>
        <begin position="125"/>
        <end position="158"/>
    </location>
</feature>
<evidence type="ECO:0000313" key="2">
    <source>
        <dbReference type="EMBL" id="OGD78846.1"/>
    </source>
</evidence>
<dbReference type="SUPFAM" id="SSF48452">
    <property type="entry name" value="TPR-like"/>
    <property type="match status" value="1"/>
</dbReference>
<dbReference type="Pfam" id="PF13181">
    <property type="entry name" value="TPR_8"/>
    <property type="match status" value="1"/>
</dbReference>
<sequence length="238" mass="25618">MLIPFVAATAYRPEVARAYDNLAVGYNNLGTEAYARGDYAGAAHYQELALAESPGMLPARLNLGQSLLAAGEYARAEEIFIKLRGSALDPVRLEHSISWAQRGRGDDLAALDTLQRASEAPFAEGSIHAALAQLYLDFGDTYNAREAARRAVELSPEMPDGYLALALAETDPSAAMEWLHAGLERCDYKAGLLLFAGELRGDEGLLREAALTAAEEGNWTAWARALVSLSRLTTVSGM</sequence>
<dbReference type="EMBL" id="MFAF01000023">
    <property type="protein sequence ID" value="OGD78846.1"/>
    <property type="molecule type" value="Genomic_DNA"/>
</dbReference>
<dbReference type="Pfam" id="PF14559">
    <property type="entry name" value="TPR_19"/>
    <property type="match status" value="1"/>
</dbReference>
<protein>
    <submittedName>
        <fullName evidence="2">Uncharacterized protein</fullName>
    </submittedName>
</protein>
<organism evidence="2 3">
    <name type="scientific">Candidatus Coatesbacteria bacterium RBG_13_66_14</name>
    <dbReference type="NCBI Taxonomy" id="1817816"/>
    <lineage>
        <taxon>Bacteria</taxon>
        <taxon>Candidatus Coatesiibacteriota</taxon>
    </lineage>
</organism>
<dbReference type="InterPro" id="IPR011990">
    <property type="entry name" value="TPR-like_helical_dom_sf"/>
</dbReference>
<dbReference type="PROSITE" id="PS50005">
    <property type="entry name" value="TPR"/>
    <property type="match status" value="1"/>
</dbReference>
<keyword evidence="1" id="KW-0802">TPR repeat</keyword>
<dbReference type="AlphaFoldDB" id="A0A1F5FGV5"/>
<dbReference type="Gene3D" id="1.25.40.10">
    <property type="entry name" value="Tetratricopeptide repeat domain"/>
    <property type="match status" value="1"/>
</dbReference>
<gene>
    <name evidence="2" type="ORF">A2Y64_01185</name>
</gene>